<sequence>PRRNSRSIKVASASGLAYLTSRGPRGPIDARSHRSANVRHPLDLAIAPEPSIDTDRGFTTGGESFGGGMGISGGAGTSTGAGAGGGNVDSWNMAAMQDSPLRSGDMGGSLGGGGGLLGAIGAQGRQASRHGQAMGITAGGAASGGLSALASRPASGLSRFINTPHTSGDPAAAGPSIPVPWSRCNTVSRYQLKQHMQHQQLLPHLLVSRRAIGGLGGSDAAAVPAATASTFSGTAVGASTFPGASGGPASLLPQSKGGASMPGSYGGGIGGGGGDLEAGSQPLRASVTELVDTPGNGGGGISALEGSCRGGISSSGLMLAGGSNTNRGIAAAISAGCGSCHGSHFELHPNRSTLLGASALASAGTAVSCSFSELDVTLPLGAFFDAHLSSNARDLQSARAPILPSTGRRATNVNSTCPSACLGTAGIQSPTNTHGGGGGGGTSAAAAAAAVGPTSPPPRRSGPVLAVGVMAMGVFELQAGSSVEYVSLTQVLVPGLEERARLSRPLDDSRQLTPGYLDAPAATAAPLGQHRGGAGGGQGGCGSSVAGGAGGGAGVGAAALASNASGIIPQVHFRTLQLPPVAVVFCSMERYSEMVAVSRDLSYDVLSVYNDCVRRSLLACCGYECQEQEGHFMVAFSEAGAALEWCLMLQELVMEVRGLVM</sequence>
<dbReference type="SUPFAM" id="SSF55073">
    <property type="entry name" value="Nucleotide cyclase"/>
    <property type="match status" value="1"/>
</dbReference>
<feature type="compositionally biased region" description="Gly residues" evidence="1">
    <location>
        <begin position="59"/>
        <end position="84"/>
    </location>
</feature>
<evidence type="ECO:0000313" key="2">
    <source>
        <dbReference type="EMBL" id="GIM03256.1"/>
    </source>
</evidence>
<gene>
    <name evidence="2" type="ORF">Vretimale_7949</name>
</gene>
<feature type="region of interest" description="Disordered" evidence="1">
    <location>
        <begin position="48"/>
        <end position="84"/>
    </location>
</feature>
<evidence type="ECO:0000256" key="1">
    <source>
        <dbReference type="SAM" id="MobiDB-lite"/>
    </source>
</evidence>
<evidence type="ECO:0000313" key="3">
    <source>
        <dbReference type="Proteomes" id="UP000722791"/>
    </source>
</evidence>
<proteinExistence type="predicted"/>
<dbReference type="AlphaFoldDB" id="A0A8J4LM84"/>
<name>A0A8J4LM84_9CHLO</name>
<protein>
    <recommendedName>
        <fullName evidence="4">Guanylate cyclase domain-containing protein</fullName>
    </recommendedName>
</protein>
<accession>A0A8J4LM84</accession>
<dbReference type="InterPro" id="IPR029787">
    <property type="entry name" value="Nucleotide_cyclase"/>
</dbReference>
<reference evidence="2" key="1">
    <citation type="journal article" date="2021" name="Proc. Natl. Acad. Sci. U.S.A.">
        <title>Three genomes in the algal genus Volvox reveal the fate of a haploid sex-determining region after a transition to homothallism.</title>
        <authorList>
            <person name="Yamamoto K."/>
            <person name="Hamaji T."/>
            <person name="Kawai-Toyooka H."/>
            <person name="Matsuzaki R."/>
            <person name="Takahashi F."/>
            <person name="Nishimura Y."/>
            <person name="Kawachi M."/>
            <person name="Noguchi H."/>
            <person name="Minakuchi Y."/>
            <person name="Umen J.G."/>
            <person name="Toyoda A."/>
            <person name="Nozaki H."/>
        </authorList>
    </citation>
    <scope>NUCLEOTIDE SEQUENCE</scope>
    <source>
        <strain evidence="2">NIES-3785</strain>
    </source>
</reference>
<feature type="region of interest" description="Disordered" evidence="1">
    <location>
        <begin position="432"/>
        <end position="460"/>
    </location>
</feature>
<dbReference type="Proteomes" id="UP000722791">
    <property type="component" value="Unassembled WGS sequence"/>
</dbReference>
<dbReference type="Gene3D" id="3.30.70.1230">
    <property type="entry name" value="Nucleotide cyclase"/>
    <property type="match status" value="1"/>
</dbReference>
<dbReference type="EMBL" id="BNCQ01000013">
    <property type="protein sequence ID" value="GIM03256.1"/>
    <property type="molecule type" value="Genomic_DNA"/>
</dbReference>
<organism evidence="2 3">
    <name type="scientific">Volvox reticuliferus</name>
    <dbReference type="NCBI Taxonomy" id="1737510"/>
    <lineage>
        <taxon>Eukaryota</taxon>
        <taxon>Viridiplantae</taxon>
        <taxon>Chlorophyta</taxon>
        <taxon>core chlorophytes</taxon>
        <taxon>Chlorophyceae</taxon>
        <taxon>CS clade</taxon>
        <taxon>Chlamydomonadales</taxon>
        <taxon>Volvocaceae</taxon>
        <taxon>Volvox</taxon>
    </lineage>
</organism>
<evidence type="ECO:0008006" key="4">
    <source>
        <dbReference type="Google" id="ProtNLM"/>
    </source>
</evidence>
<comment type="caution">
    <text evidence="2">The sequence shown here is derived from an EMBL/GenBank/DDBJ whole genome shotgun (WGS) entry which is preliminary data.</text>
</comment>
<feature type="non-terminal residue" evidence="2">
    <location>
        <position position="1"/>
    </location>
</feature>
<feature type="compositionally biased region" description="Low complexity" evidence="1">
    <location>
        <begin position="443"/>
        <end position="453"/>
    </location>
</feature>